<dbReference type="PANTHER" id="PTHR11766">
    <property type="entry name" value="TYROSYL-TRNA SYNTHETASE"/>
    <property type="match status" value="1"/>
</dbReference>
<dbReference type="Gene3D" id="3.40.50.620">
    <property type="entry name" value="HUPs"/>
    <property type="match status" value="1"/>
</dbReference>
<protein>
    <recommendedName>
        <fullName evidence="2">tyrosine--tRNA ligase</fullName>
        <ecNumber evidence="2">6.1.1.1</ecNumber>
    </recommendedName>
</protein>
<reference evidence="11" key="1">
    <citation type="submission" date="2018-05" db="EMBL/GenBank/DDBJ databases">
        <authorList>
            <person name="Lanie J.A."/>
            <person name="Ng W.-L."/>
            <person name="Kazmierczak K.M."/>
            <person name="Andrzejewski T.M."/>
            <person name="Davidsen T.M."/>
            <person name="Wayne K.J."/>
            <person name="Tettelin H."/>
            <person name="Glass J.I."/>
            <person name="Rusch D."/>
            <person name="Podicherti R."/>
            <person name="Tsui H.-C.T."/>
            <person name="Winkler M.E."/>
        </authorList>
    </citation>
    <scope>NUCLEOTIDE SEQUENCE</scope>
</reference>
<evidence type="ECO:0000256" key="5">
    <source>
        <dbReference type="ARBA" id="ARBA00022741"/>
    </source>
</evidence>
<evidence type="ECO:0000256" key="3">
    <source>
        <dbReference type="ARBA" id="ARBA00022490"/>
    </source>
</evidence>
<keyword evidence="6" id="KW-0067">ATP-binding</keyword>
<dbReference type="InterPro" id="IPR014729">
    <property type="entry name" value="Rossmann-like_a/b/a_fold"/>
</dbReference>
<keyword evidence="7" id="KW-0694">RNA-binding</keyword>
<dbReference type="InterPro" id="IPR002307">
    <property type="entry name" value="Tyr-tRNA-ligase"/>
</dbReference>
<evidence type="ECO:0000256" key="7">
    <source>
        <dbReference type="ARBA" id="ARBA00022884"/>
    </source>
</evidence>
<dbReference type="GO" id="GO:0005524">
    <property type="term" value="F:ATP binding"/>
    <property type="evidence" value="ECO:0007669"/>
    <property type="project" value="UniProtKB-KW"/>
</dbReference>
<evidence type="ECO:0000256" key="4">
    <source>
        <dbReference type="ARBA" id="ARBA00022598"/>
    </source>
</evidence>
<dbReference type="Pfam" id="PF00579">
    <property type="entry name" value="tRNA-synt_1b"/>
    <property type="match status" value="1"/>
</dbReference>
<accession>A0A382MEJ6</accession>
<dbReference type="EC" id="6.1.1.1" evidence="2"/>
<keyword evidence="9" id="KW-0030">Aminoacyl-tRNA synthetase</keyword>
<evidence type="ECO:0000256" key="10">
    <source>
        <dbReference type="ARBA" id="ARBA00048248"/>
    </source>
</evidence>
<dbReference type="SUPFAM" id="SSF52374">
    <property type="entry name" value="Nucleotidylyl transferase"/>
    <property type="match status" value="1"/>
</dbReference>
<dbReference type="FunFam" id="3.40.50.620:FF:000061">
    <property type="entry name" value="Tyrosine--tRNA ligase"/>
    <property type="match status" value="1"/>
</dbReference>
<name>A0A382MEJ6_9ZZZZ</name>
<comment type="catalytic activity">
    <reaction evidence="10">
        <text>tRNA(Tyr) + L-tyrosine + ATP = L-tyrosyl-tRNA(Tyr) + AMP + diphosphate + H(+)</text>
        <dbReference type="Rhea" id="RHEA:10220"/>
        <dbReference type="Rhea" id="RHEA-COMP:9706"/>
        <dbReference type="Rhea" id="RHEA-COMP:9707"/>
        <dbReference type="ChEBI" id="CHEBI:15378"/>
        <dbReference type="ChEBI" id="CHEBI:30616"/>
        <dbReference type="ChEBI" id="CHEBI:33019"/>
        <dbReference type="ChEBI" id="CHEBI:58315"/>
        <dbReference type="ChEBI" id="CHEBI:78442"/>
        <dbReference type="ChEBI" id="CHEBI:78536"/>
        <dbReference type="ChEBI" id="CHEBI:456215"/>
        <dbReference type="EC" id="6.1.1.1"/>
    </reaction>
</comment>
<dbReference type="GO" id="GO:0004831">
    <property type="term" value="F:tyrosine-tRNA ligase activity"/>
    <property type="evidence" value="ECO:0007669"/>
    <property type="project" value="UniProtKB-EC"/>
</dbReference>
<evidence type="ECO:0000256" key="1">
    <source>
        <dbReference type="ARBA" id="ARBA00011738"/>
    </source>
</evidence>
<dbReference type="PRINTS" id="PR01040">
    <property type="entry name" value="TRNASYNTHTYR"/>
</dbReference>
<feature type="non-terminal residue" evidence="11">
    <location>
        <position position="230"/>
    </location>
</feature>
<organism evidence="11">
    <name type="scientific">marine metagenome</name>
    <dbReference type="NCBI Taxonomy" id="408172"/>
    <lineage>
        <taxon>unclassified sequences</taxon>
        <taxon>metagenomes</taxon>
        <taxon>ecological metagenomes</taxon>
    </lineage>
</organism>
<comment type="subunit">
    <text evidence="1">Homodimer.</text>
</comment>
<gene>
    <name evidence="11" type="ORF">METZ01_LOCUS299934</name>
</gene>
<dbReference type="GO" id="GO:0005829">
    <property type="term" value="C:cytosol"/>
    <property type="evidence" value="ECO:0007669"/>
    <property type="project" value="TreeGrafter"/>
</dbReference>
<sequence>MSKFPQVKDQMDIILRGTDEVIPVEELEKKLERAAVEEKSLQVKFGCDPSRPDLHIGHAVVLRKLRHFQDLGHEAILLIGDFTAMIGDPTGRNKTRPQITLEETQVNAKSYIEQASIILSKDNLNIVYNSDWLDKMDFSDVISLSSKYTVAQMLERDDFTKRYQEGIPISLHEFLYPLAQGYDSVHLSADVELGGTDQKFNLLVGRNFQKDARMDPQVIITTPILEGTDG</sequence>
<evidence type="ECO:0000256" key="6">
    <source>
        <dbReference type="ARBA" id="ARBA00022840"/>
    </source>
</evidence>
<evidence type="ECO:0000313" key="11">
    <source>
        <dbReference type="EMBL" id="SVC47080.1"/>
    </source>
</evidence>
<keyword evidence="5" id="KW-0547">Nucleotide-binding</keyword>
<keyword evidence="8" id="KW-0648">Protein biosynthesis</keyword>
<evidence type="ECO:0000256" key="9">
    <source>
        <dbReference type="ARBA" id="ARBA00023146"/>
    </source>
</evidence>
<dbReference type="NCBIfam" id="TIGR00234">
    <property type="entry name" value="tyrS"/>
    <property type="match status" value="1"/>
</dbReference>
<dbReference type="GO" id="GO:0003723">
    <property type="term" value="F:RNA binding"/>
    <property type="evidence" value="ECO:0007669"/>
    <property type="project" value="UniProtKB-KW"/>
</dbReference>
<dbReference type="InterPro" id="IPR002305">
    <property type="entry name" value="aa-tRNA-synth_Ic"/>
</dbReference>
<keyword evidence="4" id="KW-0436">Ligase</keyword>
<evidence type="ECO:0000256" key="2">
    <source>
        <dbReference type="ARBA" id="ARBA00013160"/>
    </source>
</evidence>
<evidence type="ECO:0000256" key="8">
    <source>
        <dbReference type="ARBA" id="ARBA00022917"/>
    </source>
</evidence>
<dbReference type="InterPro" id="IPR024088">
    <property type="entry name" value="Tyr-tRNA-ligase_bac-type"/>
</dbReference>
<dbReference type="AlphaFoldDB" id="A0A382MEJ6"/>
<dbReference type="EMBL" id="UINC01093008">
    <property type="protein sequence ID" value="SVC47080.1"/>
    <property type="molecule type" value="Genomic_DNA"/>
</dbReference>
<proteinExistence type="predicted"/>
<dbReference type="PANTHER" id="PTHR11766:SF1">
    <property type="entry name" value="TYROSINE--TRNA LIGASE"/>
    <property type="match status" value="1"/>
</dbReference>
<keyword evidence="3" id="KW-0963">Cytoplasm</keyword>
<dbReference type="GO" id="GO:0006437">
    <property type="term" value="P:tyrosyl-tRNA aminoacylation"/>
    <property type="evidence" value="ECO:0007669"/>
    <property type="project" value="InterPro"/>
</dbReference>